<evidence type="ECO:0000313" key="2">
    <source>
        <dbReference type="EMBL" id="CAA9221522.1"/>
    </source>
</evidence>
<feature type="compositionally biased region" description="Gly residues" evidence="1">
    <location>
        <begin position="433"/>
        <end position="444"/>
    </location>
</feature>
<dbReference type="AlphaFoldDB" id="A0A6J4HGA1"/>
<feature type="compositionally biased region" description="Basic residues" evidence="1">
    <location>
        <begin position="268"/>
        <end position="278"/>
    </location>
</feature>
<proteinExistence type="predicted"/>
<feature type="region of interest" description="Disordered" evidence="1">
    <location>
        <begin position="1"/>
        <end position="156"/>
    </location>
</feature>
<feature type="compositionally biased region" description="Basic and acidic residues" evidence="1">
    <location>
        <begin position="224"/>
        <end position="235"/>
    </location>
</feature>
<dbReference type="GO" id="GO:0004370">
    <property type="term" value="F:glycerol kinase activity"/>
    <property type="evidence" value="ECO:0007669"/>
    <property type="project" value="UniProtKB-EC"/>
</dbReference>
<gene>
    <name evidence="2" type="ORF">AVDCRST_MAG20-608</name>
</gene>
<dbReference type="EMBL" id="CADCSY010000028">
    <property type="protein sequence ID" value="CAA9221522.1"/>
    <property type="molecule type" value="Genomic_DNA"/>
</dbReference>
<feature type="compositionally biased region" description="Basic residues" evidence="1">
    <location>
        <begin position="465"/>
        <end position="484"/>
    </location>
</feature>
<keyword evidence="2" id="KW-0418">Kinase</keyword>
<feature type="compositionally biased region" description="Basic residues" evidence="1">
    <location>
        <begin position="299"/>
        <end position="338"/>
    </location>
</feature>
<keyword evidence="2" id="KW-0808">Transferase</keyword>
<feature type="compositionally biased region" description="Basic and acidic residues" evidence="1">
    <location>
        <begin position="248"/>
        <end position="267"/>
    </location>
</feature>
<feature type="non-terminal residue" evidence="2">
    <location>
        <position position="490"/>
    </location>
</feature>
<feature type="compositionally biased region" description="Basic residues" evidence="1">
    <location>
        <begin position="16"/>
        <end position="25"/>
    </location>
</feature>
<feature type="compositionally biased region" description="Low complexity" evidence="1">
    <location>
        <begin position="339"/>
        <end position="350"/>
    </location>
</feature>
<organism evidence="2">
    <name type="scientific">uncultured Acidimicrobiales bacterium</name>
    <dbReference type="NCBI Taxonomy" id="310071"/>
    <lineage>
        <taxon>Bacteria</taxon>
        <taxon>Bacillati</taxon>
        <taxon>Actinomycetota</taxon>
        <taxon>Acidimicrobiia</taxon>
        <taxon>Acidimicrobiales</taxon>
        <taxon>environmental samples</taxon>
    </lineage>
</organism>
<sequence length="490" mass="54047">GRGDRRRRRDDGGPLLRRRRGRKARWVVVPGVRPALPPPRVGRARRRRDLVGGADDAGRAGRHPGPTGGCPRHHRPARDGGGLGPADWPPPAPGDRVAGPPHGGPLRGARGGWPPAPGQVPHRARPRPVLQRHQGGVARRRGRRGGRRAPRPRHRRHVAPLAADRWGHVRDGRLQRQQDVAARHRHPLVVRRALRPVPRAPLGAGRGATVQRALRRHRRGGRGACRDPGERDRRRPAGGPVRPGVHRPWHDEEHLRHRQLRPHERGGRRARTGPRPPHHGGVEPQRVRRHLRAGGLDLRHRRRRAVVARRPGAHRGRSRERGARRLRRRHRRCLRGARLHGAGQPVVGPVRTRRRPRHHARDDGRPPGPGHPRVDRLPDPGRRRGHERGVGAPDHVVAGGRRSLGQRPAPPAPGRPAAGPRRPPGRPGDDGARGGLAGGPGGGRVVEPGRRRSAVGARPPVRTGGPRRRRRPRLAGLASRRRPHPGLGDL</sequence>
<reference evidence="2" key="1">
    <citation type="submission" date="2020-02" db="EMBL/GenBank/DDBJ databases">
        <authorList>
            <person name="Meier V. D."/>
        </authorList>
    </citation>
    <scope>NUCLEOTIDE SEQUENCE</scope>
    <source>
        <strain evidence="2">AVDCRST_MAG20</strain>
    </source>
</reference>
<evidence type="ECO:0000256" key="1">
    <source>
        <dbReference type="SAM" id="MobiDB-lite"/>
    </source>
</evidence>
<protein>
    <submittedName>
        <fullName evidence="2">Glycerol kinase</fullName>
        <ecNumber evidence="2">2.7.1.30</ecNumber>
    </submittedName>
</protein>
<feature type="non-terminal residue" evidence="2">
    <location>
        <position position="1"/>
    </location>
</feature>
<feature type="compositionally biased region" description="Basic residues" evidence="1">
    <location>
        <begin position="138"/>
        <end position="156"/>
    </location>
</feature>
<dbReference type="EC" id="2.7.1.30" evidence="2"/>
<feature type="compositionally biased region" description="Basic and acidic residues" evidence="1">
    <location>
        <begin position="372"/>
        <end position="382"/>
    </location>
</feature>
<feature type="region of interest" description="Disordered" evidence="1">
    <location>
        <begin position="199"/>
        <end position="490"/>
    </location>
</feature>
<name>A0A6J4HGA1_9ACTN</name>
<accession>A0A6J4HGA1</accession>